<accession>A0A2H3CYM1</accession>
<proteinExistence type="predicted"/>
<dbReference type="EMBL" id="KZ293683">
    <property type="protein sequence ID" value="PBK86584.1"/>
    <property type="molecule type" value="Genomic_DNA"/>
</dbReference>
<name>A0A2H3CYM1_ARMGA</name>
<reference evidence="3" key="1">
    <citation type="journal article" date="2017" name="Nat. Ecol. Evol.">
        <title>Genome expansion and lineage-specific genetic innovations in the forest pathogenic fungi Armillaria.</title>
        <authorList>
            <person name="Sipos G."/>
            <person name="Prasanna A.N."/>
            <person name="Walter M.C."/>
            <person name="O'Connor E."/>
            <person name="Balint B."/>
            <person name="Krizsan K."/>
            <person name="Kiss B."/>
            <person name="Hess J."/>
            <person name="Varga T."/>
            <person name="Slot J."/>
            <person name="Riley R."/>
            <person name="Boka B."/>
            <person name="Rigling D."/>
            <person name="Barry K."/>
            <person name="Lee J."/>
            <person name="Mihaltcheva S."/>
            <person name="LaButti K."/>
            <person name="Lipzen A."/>
            <person name="Waldron R."/>
            <person name="Moloney N.M."/>
            <person name="Sperisen C."/>
            <person name="Kredics L."/>
            <person name="Vagvoelgyi C."/>
            <person name="Patrignani A."/>
            <person name="Fitzpatrick D."/>
            <person name="Nagy I."/>
            <person name="Doyle S."/>
            <person name="Anderson J.B."/>
            <person name="Grigoriev I.V."/>
            <person name="Gueldener U."/>
            <person name="Muensterkoetter M."/>
            <person name="Nagy L.G."/>
        </authorList>
    </citation>
    <scope>NUCLEOTIDE SEQUENCE [LARGE SCALE GENOMIC DNA]</scope>
    <source>
        <strain evidence="3">Ar21-2</strain>
    </source>
</reference>
<feature type="region of interest" description="Disordered" evidence="1">
    <location>
        <begin position="100"/>
        <end position="120"/>
    </location>
</feature>
<dbReference type="Proteomes" id="UP000217790">
    <property type="component" value="Unassembled WGS sequence"/>
</dbReference>
<feature type="region of interest" description="Disordered" evidence="1">
    <location>
        <begin position="158"/>
        <end position="182"/>
    </location>
</feature>
<dbReference type="AlphaFoldDB" id="A0A2H3CYM1"/>
<evidence type="ECO:0000313" key="3">
    <source>
        <dbReference type="Proteomes" id="UP000217790"/>
    </source>
</evidence>
<dbReference type="InParanoid" id="A0A2H3CYM1"/>
<evidence type="ECO:0000313" key="2">
    <source>
        <dbReference type="EMBL" id="PBK86584.1"/>
    </source>
</evidence>
<sequence length="182" mass="20785">MLTCPRITDKMKQSGALTRAKDEQKDQYWREVVQETSHSSLMPSGTYFSRLCDNDRPGITTATRQRQEELGIHEDTGESRSWSIPILQEQRRARIFVGGRQHGSGMSRNGVSPDPAPHTPSIYRRDNVVIALSRLGMYALDAHGAECGPPKRRHRHRFEYRGPPKACPAKRDQFERFERGPV</sequence>
<organism evidence="2 3">
    <name type="scientific">Armillaria gallica</name>
    <name type="common">Bulbous honey fungus</name>
    <name type="synonym">Armillaria bulbosa</name>
    <dbReference type="NCBI Taxonomy" id="47427"/>
    <lineage>
        <taxon>Eukaryota</taxon>
        <taxon>Fungi</taxon>
        <taxon>Dikarya</taxon>
        <taxon>Basidiomycota</taxon>
        <taxon>Agaricomycotina</taxon>
        <taxon>Agaricomycetes</taxon>
        <taxon>Agaricomycetidae</taxon>
        <taxon>Agaricales</taxon>
        <taxon>Marasmiineae</taxon>
        <taxon>Physalacriaceae</taxon>
        <taxon>Armillaria</taxon>
    </lineage>
</organism>
<feature type="region of interest" description="Disordered" evidence="1">
    <location>
        <begin position="1"/>
        <end position="22"/>
    </location>
</feature>
<protein>
    <submittedName>
        <fullName evidence="2">Uncharacterized protein</fullName>
    </submittedName>
</protein>
<evidence type="ECO:0000256" key="1">
    <source>
        <dbReference type="SAM" id="MobiDB-lite"/>
    </source>
</evidence>
<keyword evidence="3" id="KW-1185">Reference proteome</keyword>
<gene>
    <name evidence="2" type="ORF">ARMGADRAFT_1066495</name>
</gene>
<feature type="compositionally biased region" description="Basic and acidic residues" evidence="1">
    <location>
        <begin position="169"/>
        <end position="182"/>
    </location>
</feature>